<accession>A0ABS2Q643</accession>
<dbReference type="SUPFAM" id="SSF53383">
    <property type="entry name" value="PLP-dependent transferases"/>
    <property type="match status" value="1"/>
</dbReference>
<proteinExistence type="predicted"/>
<dbReference type="InterPro" id="IPR015421">
    <property type="entry name" value="PyrdxlP-dep_Trfase_major"/>
</dbReference>
<dbReference type="InterPro" id="IPR015424">
    <property type="entry name" value="PyrdxlP-dep_Trfase"/>
</dbReference>
<evidence type="ECO:0000313" key="1">
    <source>
        <dbReference type="EMBL" id="MBM7657243.1"/>
    </source>
</evidence>
<evidence type="ECO:0000313" key="2">
    <source>
        <dbReference type="Proteomes" id="UP000823201"/>
    </source>
</evidence>
<dbReference type="EMBL" id="JAFBEV010000004">
    <property type="protein sequence ID" value="MBM7657243.1"/>
    <property type="molecule type" value="Genomic_DNA"/>
</dbReference>
<dbReference type="RefSeq" id="WP_239529468.1">
    <property type="nucleotide sequence ID" value="NZ_CBCRXA010000016.1"/>
</dbReference>
<protein>
    <recommendedName>
        <fullName evidence="3">DegT/DnrJ/EryC1/StrS aminotransferase family protein</fullName>
    </recommendedName>
</protein>
<reference evidence="1 2" key="1">
    <citation type="submission" date="2021-01" db="EMBL/GenBank/DDBJ databases">
        <title>Genomic Encyclopedia of Type Strains, Phase IV (KMG-IV): sequencing the most valuable type-strain genomes for metagenomic binning, comparative biology and taxonomic classification.</title>
        <authorList>
            <person name="Goeker M."/>
        </authorList>
    </citation>
    <scope>NUCLEOTIDE SEQUENCE [LARGE SCALE GENOMIC DNA]</scope>
    <source>
        <strain evidence="1 2">DSM 100968</strain>
    </source>
</reference>
<evidence type="ECO:0008006" key="3">
    <source>
        <dbReference type="Google" id="ProtNLM"/>
    </source>
</evidence>
<comment type="caution">
    <text evidence="1">The sequence shown here is derived from an EMBL/GenBank/DDBJ whole genome shotgun (WGS) entry which is preliminary data.</text>
</comment>
<sequence length="325" mass="37743">MTKRRKIIGGFLPLELPEGVEYHERAVHLNSARYALEYLLRIKNYKKIYLPAFICESVLQPIKRLNLTYVFYRMDPHFMPMLERELENDSCLLYVNYFGVNRAVAEAVSRCFKHVIIDNTQAFFEQPIAGTNTIYSARKFFGVPDGGYLYTDSAKRLKLAPDTSYYRCDGLLKQIDQGHDSALPLFVENEDYLNQCGMKAMAPLTRRLLQSIDYPRMLASRNENFRFLHEVLGKYNTLTIFGKTLNGPLCYPFLVDHGDVLKDVLLKNGVYVNDYWDEVLPRVPKESFEYQLSRNLVPLPIDQNCSQSEMQVIVQIIDRFLKDSV</sequence>
<keyword evidence="2" id="KW-1185">Reference proteome</keyword>
<gene>
    <name evidence="1" type="ORF">JOC27_000684</name>
</gene>
<organism evidence="1 2">
    <name type="scientific">Sporolactobacillus spathodeae</name>
    <dbReference type="NCBI Taxonomy" id="1465502"/>
    <lineage>
        <taxon>Bacteria</taxon>
        <taxon>Bacillati</taxon>
        <taxon>Bacillota</taxon>
        <taxon>Bacilli</taxon>
        <taxon>Bacillales</taxon>
        <taxon>Sporolactobacillaceae</taxon>
        <taxon>Sporolactobacillus</taxon>
    </lineage>
</organism>
<name>A0ABS2Q643_9BACL</name>
<dbReference type="Gene3D" id="3.40.640.10">
    <property type="entry name" value="Type I PLP-dependent aspartate aminotransferase-like (Major domain)"/>
    <property type="match status" value="1"/>
</dbReference>
<dbReference type="Proteomes" id="UP000823201">
    <property type="component" value="Unassembled WGS sequence"/>
</dbReference>